<accession>A0ABT1ME17</accession>
<sequence>MKVNMLLAAIVLGMSIYCFGDNKVSSDIQPRQSKIESKDTVVNVSEHFAILYRKYDNDFKLWYNPYIIRLKENDTVKIAGFSYENGGELDLRISPSKRFVVLDNIIKGYVEDGVEKILHENYLCDIIDLEQSTVVVGSMQTHCGGEWDEDDRWVDGGKIIFDGSLLKKK</sequence>
<protein>
    <submittedName>
        <fullName evidence="1">Uncharacterized protein</fullName>
    </submittedName>
</protein>
<dbReference type="RefSeq" id="WP_255025491.1">
    <property type="nucleotide sequence ID" value="NZ_JANDHW010000002.1"/>
</dbReference>
<gene>
    <name evidence="1" type="ORF">NMU02_02075</name>
</gene>
<evidence type="ECO:0000313" key="1">
    <source>
        <dbReference type="EMBL" id="MCP9610878.1"/>
    </source>
</evidence>
<dbReference type="EMBL" id="JANDHW010000002">
    <property type="protein sequence ID" value="MCP9610878.1"/>
    <property type="molecule type" value="Genomic_DNA"/>
</dbReference>
<evidence type="ECO:0000313" key="2">
    <source>
        <dbReference type="Proteomes" id="UP001205603"/>
    </source>
</evidence>
<reference evidence="1 2" key="1">
    <citation type="submission" date="2022-07" db="EMBL/GenBank/DDBJ databases">
        <title>Fecal culturing of patients with breast cancer.</title>
        <authorList>
            <person name="Teng N.M.Y."/>
            <person name="Kiu R."/>
            <person name="Evans R."/>
            <person name="Baker D.J."/>
            <person name="Zenner C."/>
            <person name="Robinson S.D."/>
            <person name="Hall L.J."/>
        </authorList>
    </citation>
    <scope>NUCLEOTIDE SEQUENCE [LARGE SCALE GENOMIC DNA]</scope>
    <source>
        <strain evidence="1 2">LH1063</strain>
    </source>
</reference>
<name>A0ABT1ME17_9BACT</name>
<dbReference type="Proteomes" id="UP001205603">
    <property type="component" value="Unassembled WGS sequence"/>
</dbReference>
<comment type="caution">
    <text evidence="1">The sequence shown here is derived from an EMBL/GenBank/DDBJ whole genome shotgun (WGS) entry which is preliminary data.</text>
</comment>
<keyword evidence="2" id="KW-1185">Reference proteome</keyword>
<proteinExistence type="predicted"/>
<organism evidence="1 2">
    <name type="scientific">Coprobacter tertius</name>
    <dbReference type="NCBI Taxonomy" id="2944915"/>
    <lineage>
        <taxon>Bacteria</taxon>
        <taxon>Pseudomonadati</taxon>
        <taxon>Bacteroidota</taxon>
        <taxon>Bacteroidia</taxon>
        <taxon>Bacteroidales</taxon>
        <taxon>Barnesiellaceae</taxon>
        <taxon>Coprobacter</taxon>
    </lineage>
</organism>